<organism evidence="1 2">
    <name type="scientific">Romanomermis culicivorax</name>
    <name type="common">Nematode worm</name>
    <dbReference type="NCBI Taxonomy" id="13658"/>
    <lineage>
        <taxon>Eukaryota</taxon>
        <taxon>Metazoa</taxon>
        <taxon>Ecdysozoa</taxon>
        <taxon>Nematoda</taxon>
        <taxon>Enoplea</taxon>
        <taxon>Dorylaimia</taxon>
        <taxon>Mermithida</taxon>
        <taxon>Mermithoidea</taxon>
        <taxon>Mermithidae</taxon>
        <taxon>Romanomermis</taxon>
    </lineage>
</organism>
<dbReference type="Proteomes" id="UP000887565">
    <property type="component" value="Unplaced"/>
</dbReference>
<protein>
    <submittedName>
        <fullName evidence="2">Uncharacterized protein</fullName>
    </submittedName>
</protein>
<evidence type="ECO:0000313" key="2">
    <source>
        <dbReference type="WBParaSite" id="nRc.2.0.1.t39802-RA"/>
    </source>
</evidence>
<reference evidence="2" key="1">
    <citation type="submission" date="2022-11" db="UniProtKB">
        <authorList>
            <consortium name="WormBaseParasite"/>
        </authorList>
    </citation>
    <scope>IDENTIFICATION</scope>
</reference>
<accession>A0A915KLT1</accession>
<dbReference type="WBParaSite" id="nRc.2.0.1.t39802-RA">
    <property type="protein sequence ID" value="nRc.2.0.1.t39802-RA"/>
    <property type="gene ID" value="nRc.2.0.1.g39802"/>
</dbReference>
<sequence length="82" mass="9786">MQTRKQQFQRLLKICYHINGTEWKEIDTLLNKRQIFVPFDSVGGYCSYPFQSEVDFQAERFKLAIDSVPFHGKRQIANENMR</sequence>
<dbReference type="AlphaFoldDB" id="A0A915KLT1"/>
<name>A0A915KLT1_ROMCU</name>
<keyword evidence="1" id="KW-1185">Reference proteome</keyword>
<evidence type="ECO:0000313" key="1">
    <source>
        <dbReference type="Proteomes" id="UP000887565"/>
    </source>
</evidence>
<proteinExistence type="predicted"/>